<comment type="pathway">
    <text evidence="2">Glycolipid biosynthesis; glycosylphosphatidylinositol-anchor biosynthesis.</text>
</comment>
<dbReference type="STRING" id="7757.ENSPMAP00000008142"/>
<dbReference type="GO" id="GO:0005789">
    <property type="term" value="C:endoplasmic reticulum membrane"/>
    <property type="evidence" value="ECO:0007669"/>
    <property type="project" value="UniProtKB-SubCell"/>
</dbReference>
<proteinExistence type="inferred from homology"/>
<evidence type="ECO:0000256" key="8">
    <source>
        <dbReference type="ARBA" id="ARBA00022989"/>
    </source>
</evidence>
<dbReference type="GO" id="GO:0051267">
    <property type="term" value="F:CP2 mannose-ethanolamine phosphotransferase activity"/>
    <property type="evidence" value="ECO:0007669"/>
    <property type="project" value="TreeGrafter"/>
</dbReference>
<feature type="compositionally biased region" description="Gly residues" evidence="10">
    <location>
        <begin position="592"/>
        <end position="609"/>
    </location>
</feature>
<dbReference type="OMA" id="ERWHESW"/>
<dbReference type="CDD" id="cd16024">
    <property type="entry name" value="GPI_EPT_2"/>
    <property type="match status" value="1"/>
</dbReference>
<evidence type="ECO:0000256" key="1">
    <source>
        <dbReference type="ARBA" id="ARBA00004477"/>
    </source>
</evidence>
<feature type="region of interest" description="Disordered" evidence="10">
    <location>
        <begin position="581"/>
        <end position="609"/>
    </location>
</feature>
<name>S4RSF3_PETMA</name>
<reference evidence="11" key="2">
    <citation type="submission" date="2025-09" db="UniProtKB">
        <authorList>
            <consortium name="Ensembl"/>
        </authorList>
    </citation>
    <scope>IDENTIFICATION</scope>
</reference>
<dbReference type="PANTHER" id="PTHR23072:SF0">
    <property type="entry name" value="GPI ETHANOLAMINE PHOSPHATE TRANSFERASE 2"/>
    <property type="match status" value="1"/>
</dbReference>
<sequence>MRLASLSVLCAVAQLVGLALFLAGFFPVRRSLPGHADPARLPPEPGASSVAGEALEPAFGRVVLVLVDALRADFVFGAHGATNMPYTHAQAHGGHALRYTARAHPPTVTMPRIKALTSGSIPGFLDLLMNLEAVAAGDDTFLWQALAAGRRLRFYGDDTWLRLFPGTFHQAEGTTSFFVTDHTEVDTNVTRHVPAALASRDWQLLVLHYLGLDHIGHTHGPASALVPHKLREMDAVVRAVHTALLREDESPSLPALLVLCGDHGMSNAGSHGGSSEEELLSPLLLFSSAFPLAGERRTDPETVPAEVLQVDLAATLSLGMGRPVPLNSMGHVITAALEHRPIREQLRALQANAHQLAALLRAGTASYSSEPGYLHRENAERWHESWLRQAPANGSGDAPAALAALARGRYVDALRGLSRAVTRDLARYDTRAMAAGGATVLLVRNPAMMEPPPPPQRYHNPDCRLVLETTWPLPAVAALLAAPAALVAAATAIAWTRRCSASSSSSYTSSVTAAAATTVGRRCLGRRGSRSLAPPGWAWLGGIAAHTASLASSSFVEEEHLTWYYLGTSLLAVMVARQAPLPTDDGDEGDGGGEGRGFDDSGGGGGGGGGAGWSGVAALCGVAVAFRLLRSWNQTGVQWVELTDIGDWLRR</sequence>
<protein>
    <submittedName>
        <fullName evidence="11">Phosphatidylinositol glycan anchor biosynthesis class G</fullName>
    </submittedName>
</protein>
<dbReference type="InterPro" id="IPR039527">
    <property type="entry name" value="PIGG/GPI7"/>
</dbReference>
<dbReference type="HOGENOM" id="CLU_004770_4_0_1"/>
<keyword evidence="9" id="KW-0472">Membrane</keyword>
<comment type="subcellular location">
    <subcellularLocation>
        <location evidence="1">Endoplasmic reticulum membrane</location>
        <topology evidence="1">Multi-pass membrane protein</topology>
    </subcellularLocation>
</comment>
<dbReference type="InterPro" id="IPR017850">
    <property type="entry name" value="Alkaline_phosphatase_core_sf"/>
</dbReference>
<evidence type="ECO:0000256" key="7">
    <source>
        <dbReference type="ARBA" id="ARBA00022824"/>
    </source>
</evidence>
<dbReference type="UniPathway" id="UPA00196"/>
<evidence type="ECO:0000256" key="6">
    <source>
        <dbReference type="ARBA" id="ARBA00022692"/>
    </source>
</evidence>
<keyword evidence="4" id="KW-0337">GPI-anchor biosynthesis</keyword>
<evidence type="ECO:0000256" key="9">
    <source>
        <dbReference type="ARBA" id="ARBA00023136"/>
    </source>
</evidence>
<evidence type="ECO:0000256" key="4">
    <source>
        <dbReference type="ARBA" id="ARBA00022502"/>
    </source>
</evidence>
<dbReference type="GeneTree" id="ENSGT00910000144269"/>
<keyword evidence="8" id="KW-1133">Transmembrane helix</keyword>
<evidence type="ECO:0000256" key="2">
    <source>
        <dbReference type="ARBA" id="ARBA00004687"/>
    </source>
</evidence>
<comment type="similarity">
    <text evidence="3">Belongs to the PIGG/PIGN/PIGO family. PIGG subfamily.</text>
</comment>
<dbReference type="InterPro" id="IPR037674">
    <property type="entry name" value="PIG-G_N"/>
</dbReference>
<evidence type="ECO:0000313" key="11">
    <source>
        <dbReference type="Ensembl" id="ENSPMAP00000008142.1"/>
    </source>
</evidence>
<reference evidence="11" key="1">
    <citation type="submission" date="2025-08" db="UniProtKB">
        <authorList>
            <consortium name="Ensembl"/>
        </authorList>
    </citation>
    <scope>IDENTIFICATION</scope>
</reference>
<dbReference type="GO" id="GO:0006506">
    <property type="term" value="P:GPI anchor biosynthetic process"/>
    <property type="evidence" value="ECO:0007669"/>
    <property type="project" value="UniProtKB-UniPathway"/>
</dbReference>
<dbReference type="PANTHER" id="PTHR23072">
    <property type="entry name" value="PHOSPHATIDYLINOSITOL GLYCAN-RELATED"/>
    <property type="match status" value="1"/>
</dbReference>
<evidence type="ECO:0000256" key="10">
    <source>
        <dbReference type="SAM" id="MobiDB-lite"/>
    </source>
</evidence>
<dbReference type="Ensembl" id="ENSPMAT00000008178.1">
    <property type="protein sequence ID" value="ENSPMAP00000008142.1"/>
    <property type="gene ID" value="ENSPMAG00000007393.1"/>
</dbReference>
<organism evidence="11">
    <name type="scientific">Petromyzon marinus</name>
    <name type="common">Sea lamprey</name>
    <dbReference type="NCBI Taxonomy" id="7757"/>
    <lineage>
        <taxon>Eukaryota</taxon>
        <taxon>Metazoa</taxon>
        <taxon>Chordata</taxon>
        <taxon>Craniata</taxon>
        <taxon>Vertebrata</taxon>
        <taxon>Cyclostomata</taxon>
        <taxon>Hyperoartia</taxon>
        <taxon>Petromyzontiformes</taxon>
        <taxon>Petromyzontidae</taxon>
        <taxon>Petromyzon</taxon>
    </lineage>
</organism>
<dbReference type="SUPFAM" id="SSF53649">
    <property type="entry name" value="Alkaline phosphatase-like"/>
    <property type="match status" value="1"/>
</dbReference>
<evidence type="ECO:0000256" key="5">
    <source>
        <dbReference type="ARBA" id="ARBA00022679"/>
    </source>
</evidence>
<keyword evidence="5" id="KW-0808">Transferase</keyword>
<keyword evidence="7" id="KW-0256">Endoplasmic reticulum</keyword>
<dbReference type="Gene3D" id="3.40.720.10">
    <property type="entry name" value="Alkaline Phosphatase, subunit A"/>
    <property type="match status" value="1"/>
</dbReference>
<evidence type="ECO:0000256" key="3">
    <source>
        <dbReference type="ARBA" id="ARBA00005315"/>
    </source>
</evidence>
<dbReference type="AlphaFoldDB" id="S4RSF3"/>
<accession>S4RSF3</accession>
<dbReference type="Pfam" id="PF01663">
    <property type="entry name" value="Phosphodiest"/>
    <property type="match status" value="1"/>
</dbReference>
<keyword evidence="6" id="KW-0812">Transmembrane</keyword>
<dbReference type="InterPro" id="IPR002591">
    <property type="entry name" value="Phosphodiest/P_Trfase"/>
</dbReference>